<dbReference type="SUPFAM" id="SSF50630">
    <property type="entry name" value="Acid proteases"/>
    <property type="match status" value="1"/>
</dbReference>
<dbReference type="AlphaFoldDB" id="A0AA47MMW1"/>
<sequence>MTETQCFQAPPFCAPGYPTQTTVGRMGPAPPTPREEWRCYTCGQKGHIARNCPGAGDVSMPTASLSDRRGGGCRRTTCWSHERTVSPSMPVWVGRQDTHALLDSGSLVTLVRPGLTDGTPGRSIEVGCIHGQTESYLTERITVQTPKGTFTVQAGVVPNLPVPLLIGRDCPIFKRLLGAELRPPRPRHPRTRLRRLHSRPTYMAAQPPPSWSDSDDDKSPDRPTREGVRQPHASSTDSLPPGTPDMMTASEQTPLPDERESPPLTEFSDFPLAVVGGADRSGQFATAQLEDDSLRNAWGHVQVHEGLSQDSVSRRQYTHFSTRGGLLYRVVQRGGEETEQLIVPRTYVSKVLYMAHIHLLGAHLGMDKTRDRILNRFYWPGVKKDVEDYCRACPECQRTAPSVIKDLLRLLQFRHLRTSSTTPRPTDW</sequence>
<dbReference type="Gene3D" id="4.10.60.10">
    <property type="entry name" value="Zinc finger, CCHC-type"/>
    <property type="match status" value="1"/>
</dbReference>
<keyword evidence="2" id="KW-0479">Metal-binding</keyword>
<dbReference type="InterPro" id="IPR001878">
    <property type="entry name" value="Znf_CCHC"/>
</dbReference>
<keyword evidence="2" id="KW-0863">Zinc-finger</keyword>
<protein>
    <recommendedName>
        <fullName evidence="1">Gypsy retrotransposon integrase-like protein 1</fullName>
    </recommendedName>
</protein>
<dbReference type="GO" id="GO:0003676">
    <property type="term" value="F:nucleic acid binding"/>
    <property type="evidence" value="ECO:0007669"/>
    <property type="project" value="InterPro"/>
</dbReference>
<dbReference type="PROSITE" id="PS50158">
    <property type="entry name" value="ZF_CCHC"/>
    <property type="match status" value="1"/>
</dbReference>
<dbReference type="Pfam" id="PF00098">
    <property type="entry name" value="zf-CCHC"/>
    <property type="match status" value="1"/>
</dbReference>
<evidence type="ECO:0000256" key="2">
    <source>
        <dbReference type="PROSITE-ProRule" id="PRU00047"/>
    </source>
</evidence>
<keyword evidence="6" id="KW-1185">Reference proteome</keyword>
<dbReference type="Pfam" id="PF17921">
    <property type="entry name" value="Integrase_H2C2"/>
    <property type="match status" value="1"/>
</dbReference>
<dbReference type="InterPro" id="IPR036875">
    <property type="entry name" value="Znf_CCHC_sf"/>
</dbReference>
<feature type="region of interest" description="Disordered" evidence="3">
    <location>
        <begin position="181"/>
        <end position="267"/>
    </location>
</feature>
<dbReference type="Proteomes" id="UP001174136">
    <property type="component" value="Unassembled WGS sequence"/>
</dbReference>
<dbReference type="FunFam" id="1.10.340.70:FF:000001">
    <property type="entry name" value="Retrovirus-related Pol polyprotein from transposon gypsy-like Protein"/>
    <property type="match status" value="1"/>
</dbReference>
<evidence type="ECO:0000313" key="5">
    <source>
        <dbReference type="EMBL" id="KAK0143307.1"/>
    </source>
</evidence>
<evidence type="ECO:0000259" key="4">
    <source>
        <dbReference type="PROSITE" id="PS50158"/>
    </source>
</evidence>
<dbReference type="CDD" id="cd00303">
    <property type="entry name" value="retropepsin_like"/>
    <property type="match status" value="1"/>
</dbReference>
<dbReference type="InterPro" id="IPR041588">
    <property type="entry name" value="Integrase_H2C2"/>
</dbReference>
<dbReference type="InterPro" id="IPR021109">
    <property type="entry name" value="Peptidase_aspartic_dom_sf"/>
</dbReference>
<gene>
    <name evidence="5" type="ORF">N1851_018559</name>
</gene>
<dbReference type="EMBL" id="JAOPHQ010003420">
    <property type="protein sequence ID" value="KAK0143307.1"/>
    <property type="molecule type" value="Genomic_DNA"/>
</dbReference>
<dbReference type="Gene3D" id="2.40.70.10">
    <property type="entry name" value="Acid Proteases"/>
    <property type="match status" value="1"/>
</dbReference>
<dbReference type="SUPFAM" id="SSF57756">
    <property type="entry name" value="Retrovirus zinc finger-like domains"/>
    <property type="match status" value="1"/>
</dbReference>
<feature type="compositionally biased region" description="Basic residues" evidence="3">
    <location>
        <begin position="184"/>
        <end position="198"/>
    </location>
</feature>
<dbReference type="PANTHER" id="PTHR46888">
    <property type="entry name" value="ZINC KNUCKLE DOMAINCONTAINING PROTEIN-RELATED"/>
    <property type="match status" value="1"/>
</dbReference>
<dbReference type="SMART" id="SM00343">
    <property type="entry name" value="ZnF_C2HC"/>
    <property type="match status" value="1"/>
</dbReference>
<organism evidence="5 6">
    <name type="scientific">Merluccius polli</name>
    <name type="common">Benguela hake</name>
    <name type="synonym">Merluccius cadenati</name>
    <dbReference type="NCBI Taxonomy" id="89951"/>
    <lineage>
        <taxon>Eukaryota</taxon>
        <taxon>Metazoa</taxon>
        <taxon>Chordata</taxon>
        <taxon>Craniata</taxon>
        <taxon>Vertebrata</taxon>
        <taxon>Euteleostomi</taxon>
        <taxon>Actinopterygii</taxon>
        <taxon>Neopterygii</taxon>
        <taxon>Teleostei</taxon>
        <taxon>Neoteleostei</taxon>
        <taxon>Acanthomorphata</taxon>
        <taxon>Zeiogadaria</taxon>
        <taxon>Gadariae</taxon>
        <taxon>Gadiformes</taxon>
        <taxon>Gadoidei</taxon>
        <taxon>Merlucciidae</taxon>
        <taxon>Merluccius</taxon>
    </lineage>
</organism>
<proteinExistence type="predicted"/>
<keyword evidence="2" id="KW-0862">Zinc</keyword>
<evidence type="ECO:0000256" key="1">
    <source>
        <dbReference type="ARBA" id="ARBA00039658"/>
    </source>
</evidence>
<evidence type="ECO:0000256" key="3">
    <source>
        <dbReference type="SAM" id="MobiDB-lite"/>
    </source>
</evidence>
<reference evidence="5" key="1">
    <citation type="journal article" date="2023" name="Front. Mar. Sci.">
        <title>A new Merluccius polli reference genome to investigate the effects of global change in West African waters.</title>
        <authorList>
            <person name="Mateo J.L."/>
            <person name="Blanco-Fernandez C."/>
            <person name="Garcia-Vazquez E."/>
            <person name="Machado-Schiaffino G."/>
        </authorList>
    </citation>
    <scope>NUCLEOTIDE SEQUENCE</scope>
    <source>
        <strain evidence="5">C29</strain>
        <tissue evidence="5">Fin</tissue>
    </source>
</reference>
<name>A0AA47MMW1_MERPO</name>
<dbReference type="Gene3D" id="1.10.340.70">
    <property type="match status" value="1"/>
</dbReference>
<accession>A0AA47MMW1</accession>
<dbReference type="GO" id="GO:0008270">
    <property type="term" value="F:zinc ion binding"/>
    <property type="evidence" value="ECO:0007669"/>
    <property type="project" value="UniProtKB-KW"/>
</dbReference>
<feature type="compositionally biased region" description="Basic and acidic residues" evidence="3">
    <location>
        <begin position="217"/>
        <end position="229"/>
    </location>
</feature>
<feature type="domain" description="CCHC-type" evidence="4">
    <location>
        <begin position="38"/>
        <end position="53"/>
    </location>
</feature>
<dbReference type="PANTHER" id="PTHR46888:SF15">
    <property type="entry name" value="ZINC FINGER AND SCAN DOMAIN-CONTAINING PROTEIN 12-LIKE"/>
    <property type="match status" value="1"/>
</dbReference>
<comment type="caution">
    <text evidence="5">The sequence shown here is derived from an EMBL/GenBank/DDBJ whole genome shotgun (WGS) entry which is preliminary data.</text>
</comment>
<evidence type="ECO:0000313" key="6">
    <source>
        <dbReference type="Proteomes" id="UP001174136"/>
    </source>
</evidence>